<evidence type="ECO:0000256" key="2">
    <source>
        <dbReference type="SAM" id="SignalP"/>
    </source>
</evidence>
<reference evidence="3 4" key="1">
    <citation type="journal article" date="2015" name="Sci. Rep.">
        <title>The genome of Leishmania panamensis: insights into genomics of the L. (Viannia) subgenus.</title>
        <authorList>
            <person name="Llanes A."/>
            <person name="Restrepo C.M."/>
            <person name="Vecchio G.D."/>
            <person name="Anguizola F.J."/>
            <person name="Lleonart R."/>
        </authorList>
    </citation>
    <scope>NUCLEOTIDE SEQUENCE [LARGE SCALE GENOMIC DNA]</scope>
    <source>
        <strain evidence="3 4">MHOM/PA/94/PSC-1</strain>
    </source>
</reference>
<dbReference type="AlphaFoldDB" id="A0A088RIV5"/>
<feature type="chain" id="PRO_5001838960" evidence="2">
    <location>
        <begin position="20"/>
        <end position="156"/>
    </location>
</feature>
<accession>A0A088RIV5</accession>
<proteinExistence type="predicted"/>
<evidence type="ECO:0000256" key="1">
    <source>
        <dbReference type="SAM" id="Coils"/>
    </source>
</evidence>
<feature type="signal peptide" evidence="2">
    <location>
        <begin position="1"/>
        <end position="19"/>
    </location>
</feature>
<dbReference type="OrthoDB" id="269872at2759"/>
<gene>
    <name evidence="3" type="ORF">LPMP_090010</name>
</gene>
<dbReference type="KEGG" id="lpan:LPMP_090010"/>
<dbReference type="VEuPathDB" id="TriTrypDB:LPMP_090010"/>
<dbReference type="RefSeq" id="XP_010704239.1">
    <property type="nucleotide sequence ID" value="XM_010705937.1"/>
</dbReference>
<dbReference type="VEuPathDB" id="TriTrypDB:LPAL13_090005000"/>
<name>A0A088RIV5_LEIPA</name>
<dbReference type="eggNOG" id="ENOG502SRHG">
    <property type="taxonomic scope" value="Eukaryota"/>
</dbReference>
<keyword evidence="4" id="KW-1185">Reference proteome</keyword>
<evidence type="ECO:0000313" key="4">
    <source>
        <dbReference type="Proteomes" id="UP000063063"/>
    </source>
</evidence>
<keyword evidence="1" id="KW-0175">Coiled coil</keyword>
<dbReference type="GeneID" id="22572571"/>
<keyword evidence="2" id="KW-0732">Signal</keyword>
<feature type="coiled-coil region" evidence="1">
    <location>
        <begin position="36"/>
        <end position="70"/>
    </location>
</feature>
<evidence type="ECO:0000313" key="3">
    <source>
        <dbReference type="EMBL" id="AIN95917.1"/>
    </source>
</evidence>
<protein>
    <submittedName>
        <fullName evidence="3">Uncharacterized protein</fullName>
    </submittedName>
</protein>
<organism evidence="3 4">
    <name type="scientific">Leishmania panamensis</name>
    <dbReference type="NCBI Taxonomy" id="5679"/>
    <lineage>
        <taxon>Eukaryota</taxon>
        <taxon>Discoba</taxon>
        <taxon>Euglenozoa</taxon>
        <taxon>Kinetoplastea</taxon>
        <taxon>Metakinetoplastina</taxon>
        <taxon>Trypanosomatida</taxon>
        <taxon>Trypanosomatidae</taxon>
        <taxon>Leishmaniinae</taxon>
        <taxon>Leishmania</taxon>
        <taxon>Leishmania guyanensis species complex</taxon>
    </lineage>
</organism>
<dbReference type="EMBL" id="CP009378">
    <property type="protein sequence ID" value="AIN95917.1"/>
    <property type="molecule type" value="Genomic_DNA"/>
</dbReference>
<sequence length="156" mass="17734">MVVLNLVLLLTVMVRESAASTGSGVSNREGVLEKMLEEEMTKRREAERTIEELQKQVHLLEKEVLRLRHVYESKKNSASITTIDPQDTTLLPACNITCTENSQAALHAENDRLRQFVRRQSALIDVLRRQKVLLEASASITISARDFNKQLELHKV</sequence>
<dbReference type="Proteomes" id="UP000063063">
    <property type="component" value="Chromosome 9"/>
</dbReference>